<dbReference type="GO" id="GO:0016747">
    <property type="term" value="F:acyltransferase activity, transferring groups other than amino-acyl groups"/>
    <property type="evidence" value="ECO:0007669"/>
    <property type="project" value="InterPro"/>
</dbReference>
<dbReference type="Pfam" id="PF00583">
    <property type="entry name" value="Acetyltransf_1"/>
    <property type="match status" value="1"/>
</dbReference>
<evidence type="ECO:0000313" key="3">
    <source>
        <dbReference type="Proteomes" id="UP000660668"/>
    </source>
</evidence>
<dbReference type="InterPro" id="IPR000182">
    <property type="entry name" value="GNAT_dom"/>
</dbReference>
<accession>A0A930VV05</accession>
<dbReference type="PROSITE" id="PS51186">
    <property type="entry name" value="GNAT"/>
    <property type="match status" value="1"/>
</dbReference>
<protein>
    <submittedName>
        <fullName evidence="2">GNAT family N-acetyltransferase</fullName>
    </submittedName>
</protein>
<evidence type="ECO:0000313" key="2">
    <source>
        <dbReference type="EMBL" id="MBF4770410.1"/>
    </source>
</evidence>
<name>A0A930VV05_9ACTN</name>
<dbReference type="Proteomes" id="UP000660668">
    <property type="component" value="Unassembled WGS sequence"/>
</dbReference>
<dbReference type="RefSeq" id="WP_194698554.1">
    <property type="nucleotide sequence ID" value="NZ_JADKPO010000049.1"/>
</dbReference>
<dbReference type="InterPro" id="IPR016181">
    <property type="entry name" value="Acyl_CoA_acyltransferase"/>
</dbReference>
<feature type="domain" description="N-acetyltransferase" evidence="1">
    <location>
        <begin position="3"/>
        <end position="183"/>
    </location>
</feature>
<gene>
    <name evidence="2" type="ORF">ISU10_21770</name>
</gene>
<evidence type="ECO:0000259" key="1">
    <source>
        <dbReference type="PROSITE" id="PS51186"/>
    </source>
</evidence>
<keyword evidence="3" id="KW-1185">Reference proteome</keyword>
<comment type="caution">
    <text evidence="2">The sequence shown here is derived from an EMBL/GenBank/DDBJ whole genome shotgun (WGS) entry which is preliminary data.</text>
</comment>
<sequence length="183" mass="19780">MTFEVRPLDEATWPAFAALVEANGGIFGGCWCVGMHSEGFDPRGAEGNKERKHAMVRAGTTHAALVFDGEECVGWAQFGPPAEVARIKNRPAVEKGYPQPDWRIGCCYVGKGYRRRGVNGAAIAGAVDLIRELGGGLVEGYPEDAADVAAGFLFHGALSTYDQLGFTRERKVGKHRWVVSKQV</sequence>
<dbReference type="EMBL" id="JADKPO010000049">
    <property type="protein sequence ID" value="MBF4770410.1"/>
    <property type="molecule type" value="Genomic_DNA"/>
</dbReference>
<proteinExistence type="predicted"/>
<reference evidence="2" key="1">
    <citation type="submission" date="2020-11" db="EMBL/GenBank/DDBJ databases">
        <title>Nocardioides cynanchi sp. nov., isolated from soil of rhizosphere of Cynanchum wilfordii.</title>
        <authorList>
            <person name="Lee J.-S."/>
            <person name="Suh M.K."/>
            <person name="Kim J.-S."/>
        </authorList>
    </citation>
    <scope>NUCLEOTIDE SEQUENCE</scope>
    <source>
        <strain evidence="2">KCTC 19276</strain>
    </source>
</reference>
<dbReference type="AlphaFoldDB" id="A0A930VV05"/>
<organism evidence="2 3">
    <name type="scientific">Nocardioides agariphilus</name>
    <dbReference type="NCBI Taxonomy" id="433664"/>
    <lineage>
        <taxon>Bacteria</taxon>
        <taxon>Bacillati</taxon>
        <taxon>Actinomycetota</taxon>
        <taxon>Actinomycetes</taxon>
        <taxon>Propionibacteriales</taxon>
        <taxon>Nocardioidaceae</taxon>
        <taxon>Nocardioides</taxon>
    </lineage>
</organism>
<dbReference type="SUPFAM" id="SSF55729">
    <property type="entry name" value="Acyl-CoA N-acyltransferases (Nat)"/>
    <property type="match status" value="1"/>
</dbReference>
<dbReference type="Gene3D" id="3.40.630.30">
    <property type="match status" value="1"/>
</dbReference>